<dbReference type="GO" id="GO:0004252">
    <property type="term" value="F:serine-type endopeptidase activity"/>
    <property type="evidence" value="ECO:0007669"/>
    <property type="project" value="InterPro"/>
</dbReference>
<evidence type="ECO:0000256" key="3">
    <source>
        <dbReference type="ARBA" id="ARBA00022801"/>
    </source>
</evidence>
<feature type="compositionally biased region" description="Polar residues" evidence="4">
    <location>
        <begin position="11"/>
        <end position="27"/>
    </location>
</feature>
<evidence type="ECO:0000256" key="5">
    <source>
        <dbReference type="SAM" id="Phobius"/>
    </source>
</evidence>
<keyword evidence="5" id="KW-0812">Transmembrane</keyword>
<dbReference type="InterPro" id="IPR043504">
    <property type="entry name" value="Peptidase_S1_PA_chymotrypsin"/>
</dbReference>
<evidence type="ECO:0000313" key="8">
    <source>
        <dbReference type="Proteomes" id="UP000824209"/>
    </source>
</evidence>
<dbReference type="SUPFAM" id="SSF50156">
    <property type="entry name" value="PDZ domain-like"/>
    <property type="match status" value="1"/>
</dbReference>
<dbReference type="SUPFAM" id="SSF50494">
    <property type="entry name" value="Trypsin-like serine proteases"/>
    <property type="match status" value="1"/>
</dbReference>
<dbReference type="PANTHER" id="PTHR43343:SF3">
    <property type="entry name" value="PROTEASE DO-LIKE 8, CHLOROPLASTIC"/>
    <property type="match status" value="1"/>
</dbReference>
<protein>
    <submittedName>
        <fullName evidence="7">S1C family serine protease</fullName>
    </submittedName>
</protein>
<evidence type="ECO:0000256" key="2">
    <source>
        <dbReference type="ARBA" id="ARBA00022670"/>
    </source>
</evidence>
<dbReference type="InterPro" id="IPR009003">
    <property type="entry name" value="Peptidase_S1_PA"/>
</dbReference>
<dbReference type="EMBL" id="DWYA01000013">
    <property type="protein sequence ID" value="HJB39012.1"/>
    <property type="molecule type" value="Genomic_DNA"/>
</dbReference>
<accession>A0A9D2M130</accession>
<sequence>MNHNWEFDYSNLYNRQPNNTPNASAPQGQPAYREPQPMYHTTGVNLPPEGEDPKAPKKENRWGRRVGAAVALVVFCAGAGFGGGYLGGVAARGASSPVVYEQPDEAATATDGSTGTNTQASNGLSAESLSISQIASIVSPSVVEVTTETISTNPFFPQYIQDGAGSGVIISEDGYIITNAHVISGASQIKVRTSDKTEYEAELIGSDTKSDIAVLKIEATGLTPAVIGDSDKLVVGEFTLAVGNPMGTLGGTVTNGIISALNRDITVKGQTMNLLQTNAAVSPGNSGGGLFNEKGELIGIVNAKSAEEGAEGLGFAIPVNTAMQVAQSLIDNGYVTGRPALGIQVLAVSDWQMMMQYGVSQPGVYIVDVTEGSCADKAGLQAGDLFISIDGNAVADTVDVTSALDSHAVGDTIEVQVARQGKVVQVSVVLEEQSAQAAQAAAQPSSEQTQQAG</sequence>
<dbReference type="InterPro" id="IPR036034">
    <property type="entry name" value="PDZ_sf"/>
</dbReference>
<organism evidence="7 8">
    <name type="scientific">Candidatus Ruthenibacterium avium</name>
    <dbReference type="NCBI Taxonomy" id="2838751"/>
    <lineage>
        <taxon>Bacteria</taxon>
        <taxon>Bacillati</taxon>
        <taxon>Bacillota</taxon>
        <taxon>Clostridia</taxon>
        <taxon>Eubacteriales</taxon>
        <taxon>Oscillospiraceae</taxon>
        <taxon>Ruthenibacterium</taxon>
    </lineage>
</organism>
<dbReference type="Pfam" id="PF13365">
    <property type="entry name" value="Trypsin_2"/>
    <property type="match status" value="1"/>
</dbReference>
<reference evidence="7" key="1">
    <citation type="journal article" date="2021" name="PeerJ">
        <title>Extensive microbial diversity within the chicken gut microbiome revealed by metagenomics and culture.</title>
        <authorList>
            <person name="Gilroy R."/>
            <person name="Ravi A."/>
            <person name="Getino M."/>
            <person name="Pursley I."/>
            <person name="Horton D.L."/>
            <person name="Alikhan N.F."/>
            <person name="Baker D."/>
            <person name="Gharbi K."/>
            <person name="Hall N."/>
            <person name="Watson M."/>
            <person name="Adriaenssens E.M."/>
            <person name="Foster-Nyarko E."/>
            <person name="Jarju S."/>
            <person name="Secka A."/>
            <person name="Antonio M."/>
            <person name="Oren A."/>
            <person name="Chaudhuri R.R."/>
            <person name="La Ragione R."/>
            <person name="Hildebrand F."/>
            <person name="Pallen M.J."/>
        </authorList>
    </citation>
    <scope>NUCLEOTIDE SEQUENCE</scope>
    <source>
        <strain evidence="7">ChiBcec8-14828</strain>
    </source>
</reference>
<feature type="domain" description="PDZ" evidence="6">
    <location>
        <begin position="337"/>
        <end position="421"/>
    </location>
</feature>
<dbReference type="Pfam" id="PF13180">
    <property type="entry name" value="PDZ_2"/>
    <property type="match status" value="1"/>
</dbReference>
<evidence type="ECO:0000313" key="7">
    <source>
        <dbReference type="EMBL" id="HJB39012.1"/>
    </source>
</evidence>
<comment type="similarity">
    <text evidence="1">Belongs to the peptidase S1C family.</text>
</comment>
<feature type="transmembrane region" description="Helical" evidence="5">
    <location>
        <begin position="66"/>
        <end position="87"/>
    </location>
</feature>
<name>A0A9D2M130_9FIRM</name>
<evidence type="ECO:0000256" key="1">
    <source>
        <dbReference type="ARBA" id="ARBA00010541"/>
    </source>
</evidence>
<dbReference type="Gene3D" id="2.30.42.10">
    <property type="match status" value="1"/>
</dbReference>
<evidence type="ECO:0000259" key="6">
    <source>
        <dbReference type="PROSITE" id="PS50106"/>
    </source>
</evidence>
<dbReference type="SMART" id="SM00228">
    <property type="entry name" value="PDZ"/>
    <property type="match status" value="1"/>
</dbReference>
<dbReference type="Proteomes" id="UP000824209">
    <property type="component" value="Unassembled WGS sequence"/>
</dbReference>
<dbReference type="AlphaFoldDB" id="A0A9D2M130"/>
<dbReference type="InterPro" id="IPR051201">
    <property type="entry name" value="Chloro_Bact_Ser_Proteases"/>
</dbReference>
<feature type="compositionally biased region" description="Basic and acidic residues" evidence="4">
    <location>
        <begin position="51"/>
        <end position="60"/>
    </location>
</feature>
<dbReference type="Gene3D" id="2.40.10.10">
    <property type="entry name" value="Trypsin-like serine proteases"/>
    <property type="match status" value="2"/>
</dbReference>
<keyword evidence="5" id="KW-0472">Membrane</keyword>
<dbReference type="InterPro" id="IPR001478">
    <property type="entry name" value="PDZ"/>
</dbReference>
<proteinExistence type="inferred from homology"/>
<dbReference type="PANTHER" id="PTHR43343">
    <property type="entry name" value="PEPTIDASE S12"/>
    <property type="match status" value="1"/>
</dbReference>
<evidence type="ECO:0000256" key="4">
    <source>
        <dbReference type="SAM" id="MobiDB-lite"/>
    </source>
</evidence>
<dbReference type="InterPro" id="IPR001940">
    <property type="entry name" value="Peptidase_S1C"/>
</dbReference>
<comment type="caution">
    <text evidence="7">The sequence shown here is derived from an EMBL/GenBank/DDBJ whole genome shotgun (WGS) entry which is preliminary data.</text>
</comment>
<feature type="region of interest" description="Disordered" evidence="4">
    <location>
        <begin position="1"/>
        <end position="60"/>
    </location>
</feature>
<keyword evidence="2 7" id="KW-0645">Protease</keyword>
<dbReference type="PROSITE" id="PS50106">
    <property type="entry name" value="PDZ"/>
    <property type="match status" value="1"/>
</dbReference>
<dbReference type="GO" id="GO:0006508">
    <property type="term" value="P:proteolysis"/>
    <property type="evidence" value="ECO:0007669"/>
    <property type="project" value="UniProtKB-KW"/>
</dbReference>
<keyword evidence="3" id="KW-0378">Hydrolase</keyword>
<reference evidence="7" key="2">
    <citation type="submission" date="2021-04" db="EMBL/GenBank/DDBJ databases">
        <authorList>
            <person name="Gilroy R."/>
        </authorList>
    </citation>
    <scope>NUCLEOTIDE SEQUENCE</scope>
    <source>
        <strain evidence="7">ChiBcec8-14828</strain>
    </source>
</reference>
<dbReference type="PRINTS" id="PR00834">
    <property type="entry name" value="PROTEASES2C"/>
</dbReference>
<gene>
    <name evidence="7" type="ORF">H9943_01295</name>
</gene>
<keyword evidence="5" id="KW-1133">Transmembrane helix</keyword>